<proteinExistence type="predicted"/>
<reference evidence="2" key="1">
    <citation type="submission" date="2021-04" db="EMBL/GenBank/DDBJ databases">
        <title>Pseudonocardia sp. nov., isolated from sandy soil of mangrove forest.</title>
        <authorList>
            <person name="Zan Z."/>
            <person name="Huang R."/>
            <person name="Liu W."/>
        </authorList>
    </citation>
    <scope>NUCLEOTIDE SEQUENCE</scope>
    <source>
        <strain evidence="2">S2-4</strain>
    </source>
</reference>
<dbReference type="SUPFAM" id="SSF52266">
    <property type="entry name" value="SGNH hydrolase"/>
    <property type="match status" value="1"/>
</dbReference>
<keyword evidence="2" id="KW-0378">Hydrolase</keyword>
<keyword evidence="3" id="KW-1185">Reference proteome</keyword>
<dbReference type="InterPro" id="IPR053140">
    <property type="entry name" value="GDSL_Rv0518-like"/>
</dbReference>
<dbReference type="InterPro" id="IPR013830">
    <property type="entry name" value="SGNH_hydro"/>
</dbReference>
<dbReference type="CDD" id="cd01832">
    <property type="entry name" value="SGNH_hydrolase_like_1"/>
    <property type="match status" value="1"/>
</dbReference>
<accession>A0ABT1A747</accession>
<dbReference type="PANTHER" id="PTHR43784:SF2">
    <property type="entry name" value="GDSL-LIKE LIPASE_ACYLHYDROLASE, PUTATIVE (AFU_ORTHOLOGUE AFUA_2G00820)-RELATED"/>
    <property type="match status" value="1"/>
</dbReference>
<feature type="domain" description="SGNH hydrolase-type esterase" evidence="1">
    <location>
        <begin position="58"/>
        <end position="233"/>
    </location>
</feature>
<gene>
    <name evidence="2" type="ORF">KDL28_27610</name>
</gene>
<dbReference type="EMBL" id="JAGSOV010000059">
    <property type="protein sequence ID" value="MCO1658843.1"/>
    <property type="molecule type" value="Genomic_DNA"/>
</dbReference>
<name>A0ABT1A747_9PSEU</name>
<evidence type="ECO:0000313" key="3">
    <source>
        <dbReference type="Proteomes" id="UP001165283"/>
    </source>
</evidence>
<comment type="caution">
    <text evidence="2">The sequence shown here is derived from an EMBL/GenBank/DDBJ whole genome shotgun (WGS) entry which is preliminary data.</text>
</comment>
<dbReference type="InterPro" id="IPR036514">
    <property type="entry name" value="SGNH_hydro_sf"/>
</dbReference>
<protein>
    <submittedName>
        <fullName evidence="2">SGNH/GDSL hydrolase family protein</fullName>
    </submittedName>
</protein>
<evidence type="ECO:0000259" key="1">
    <source>
        <dbReference type="Pfam" id="PF13472"/>
    </source>
</evidence>
<dbReference type="GO" id="GO:0016787">
    <property type="term" value="F:hydrolase activity"/>
    <property type="evidence" value="ECO:0007669"/>
    <property type="project" value="UniProtKB-KW"/>
</dbReference>
<sequence>MVTPVRGIPPPVPGCRRWRHAIDRGARAPRGSPTAITAAITTRGPEEERVHPYRSVVAIGDSFTEGVGDELADGTVRGWADLVAHGLQAAVGEPVLYADLAVRGRLLAPILGEQLDAARAMGPDLISLNGGGNDLLRPRVSVHDLSEAMRRATARAVDDGAHVLVVTGADPTARLPLGRAVRRRGDALADAVRAWTVDLPGVTFVDNWHDERLRQAEPWSADRLHLGPAGHRRVAGNVLRALGVEVPADLRDVPHGAGTPTAHGAAGYYTRHVLPWVGRRLRGRSSGDGREPKQATLAPVRVLLG</sequence>
<dbReference type="Pfam" id="PF13472">
    <property type="entry name" value="Lipase_GDSL_2"/>
    <property type="match status" value="1"/>
</dbReference>
<dbReference type="PANTHER" id="PTHR43784">
    <property type="entry name" value="GDSL-LIKE LIPASE/ACYLHYDROLASE, PUTATIVE (AFU_ORTHOLOGUE AFUA_2G00820)-RELATED"/>
    <property type="match status" value="1"/>
</dbReference>
<organism evidence="2 3">
    <name type="scientific">Pseudonocardia humida</name>
    <dbReference type="NCBI Taxonomy" id="2800819"/>
    <lineage>
        <taxon>Bacteria</taxon>
        <taxon>Bacillati</taxon>
        <taxon>Actinomycetota</taxon>
        <taxon>Actinomycetes</taxon>
        <taxon>Pseudonocardiales</taxon>
        <taxon>Pseudonocardiaceae</taxon>
        <taxon>Pseudonocardia</taxon>
    </lineage>
</organism>
<evidence type="ECO:0000313" key="2">
    <source>
        <dbReference type="EMBL" id="MCO1658843.1"/>
    </source>
</evidence>
<dbReference type="Proteomes" id="UP001165283">
    <property type="component" value="Unassembled WGS sequence"/>
</dbReference>
<dbReference type="Gene3D" id="3.40.50.1110">
    <property type="entry name" value="SGNH hydrolase"/>
    <property type="match status" value="1"/>
</dbReference>